<feature type="coiled-coil region" evidence="1">
    <location>
        <begin position="93"/>
        <end position="144"/>
    </location>
</feature>
<dbReference type="PANTHER" id="PTHR35481">
    <property type="entry name" value="DNA-DIRECTED RNA POLYMERASE SUBUNIT ALPHA"/>
    <property type="match status" value="1"/>
</dbReference>
<proteinExistence type="predicted"/>
<feature type="compositionally biased region" description="Basic residues" evidence="2">
    <location>
        <begin position="1"/>
        <end position="10"/>
    </location>
</feature>
<feature type="region of interest" description="Disordered" evidence="2">
    <location>
        <begin position="1"/>
        <end position="22"/>
    </location>
</feature>
<protein>
    <recommendedName>
        <fullName evidence="3">DUF7903 domain-containing protein</fullName>
    </recommendedName>
</protein>
<keyword evidence="1" id="KW-0175">Coiled coil</keyword>
<dbReference type="OrthoDB" id="2014147at2759"/>
<sequence>MSYIPPHKRNLKDPVRPSPVPDSLVPKFKKNIDFKSSSDKGNAIVHSGDFISKWFLIGSNGIEDEVPPYVKLVPLSSDSSERIDGVKSLVLMNNDLQRVNITTESRKEEKEKEEEERTRWLLLAERVEEDLVLAYEQAKRAMEDPHLLDSAKLRLVARFGKMIFYGRQAGGPVAEYSLEKTKRIFSTDVPTSFIQNIKSKAIPSHKFCIGEFKETYIVKALLNPVRYLVVNVSCLDKNLDMRLMLAGKRKIMALTEKEMSKIQELLDSATVDPNVKGRLRWPIRKTSSEYRILEVCHVKSTIYKNQTLRLRVRDTDRFNERYGTGEIERGVTLILQSVNTMLQEKDIERGCVMEMLRDVLGTIWDFFRCDAN</sequence>
<dbReference type="EMBL" id="CACVBM020001496">
    <property type="protein sequence ID" value="CAA7052137.1"/>
    <property type="molecule type" value="Genomic_DNA"/>
</dbReference>
<dbReference type="Pfam" id="PF25475">
    <property type="entry name" value="DUF7903"/>
    <property type="match status" value="1"/>
</dbReference>
<comment type="caution">
    <text evidence="4">The sequence shown here is derived from an EMBL/GenBank/DDBJ whole genome shotgun (WGS) entry which is preliminary data.</text>
</comment>
<evidence type="ECO:0000256" key="1">
    <source>
        <dbReference type="SAM" id="Coils"/>
    </source>
</evidence>
<name>A0A6D2KGD8_9BRAS</name>
<evidence type="ECO:0000256" key="2">
    <source>
        <dbReference type="SAM" id="MobiDB-lite"/>
    </source>
</evidence>
<evidence type="ECO:0000313" key="4">
    <source>
        <dbReference type="EMBL" id="CAA7052137.1"/>
    </source>
</evidence>
<keyword evidence="5" id="KW-1185">Reference proteome</keyword>
<reference evidence="4" key="1">
    <citation type="submission" date="2020-01" db="EMBL/GenBank/DDBJ databases">
        <authorList>
            <person name="Mishra B."/>
        </authorList>
    </citation>
    <scope>NUCLEOTIDE SEQUENCE [LARGE SCALE GENOMIC DNA]</scope>
</reference>
<dbReference type="PANTHER" id="PTHR35481:SF3">
    <property type="entry name" value="(RAPE) HYPOTHETICAL PROTEIN"/>
    <property type="match status" value="1"/>
</dbReference>
<dbReference type="Proteomes" id="UP000467841">
    <property type="component" value="Unassembled WGS sequence"/>
</dbReference>
<evidence type="ECO:0000259" key="3">
    <source>
        <dbReference type="Pfam" id="PF25475"/>
    </source>
</evidence>
<gene>
    <name evidence="4" type="ORF">MERR_LOCUS39372</name>
</gene>
<accession>A0A6D2KGD8</accession>
<dbReference type="AlphaFoldDB" id="A0A6D2KGD8"/>
<dbReference type="InterPro" id="IPR057225">
    <property type="entry name" value="DUF7903"/>
</dbReference>
<evidence type="ECO:0000313" key="5">
    <source>
        <dbReference type="Proteomes" id="UP000467841"/>
    </source>
</evidence>
<feature type="domain" description="DUF7903" evidence="3">
    <location>
        <begin position="218"/>
        <end position="367"/>
    </location>
</feature>
<organism evidence="4 5">
    <name type="scientific">Microthlaspi erraticum</name>
    <dbReference type="NCBI Taxonomy" id="1685480"/>
    <lineage>
        <taxon>Eukaryota</taxon>
        <taxon>Viridiplantae</taxon>
        <taxon>Streptophyta</taxon>
        <taxon>Embryophyta</taxon>
        <taxon>Tracheophyta</taxon>
        <taxon>Spermatophyta</taxon>
        <taxon>Magnoliopsida</taxon>
        <taxon>eudicotyledons</taxon>
        <taxon>Gunneridae</taxon>
        <taxon>Pentapetalae</taxon>
        <taxon>rosids</taxon>
        <taxon>malvids</taxon>
        <taxon>Brassicales</taxon>
        <taxon>Brassicaceae</taxon>
        <taxon>Coluteocarpeae</taxon>
        <taxon>Microthlaspi</taxon>
    </lineage>
</organism>